<evidence type="ECO:0000313" key="7">
    <source>
        <dbReference type="EMBL" id="KAG8180086.1"/>
    </source>
</evidence>
<keyword evidence="3" id="KW-0862">Zinc</keyword>
<dbReference type="SUPFAM" id="SSF57850">
    <property type="entry name" value="RING/U-box"/>
    <property type="match status" value="1"/>
</dbReference>
<evidence type="ECO:0000256" key="1">
    <source>
        <dbReference type="ARBA" id="ARBA00022723"/>
    </source>
</evidence>
<feature type="region of interest" description="Disordered" evidence="5">
    <location>
        <begin position="16"/>
        <end position="67"/>
    </location>
</feature>
<protein>
    <recommendedName>
        <fullName evidence="6">RING-type domain-containing protein</fullName>
    </recommendedName>
</protein>
<sequence length="170" mass="19699">MWCRSLSETLRLWETCRPGRNNQQPPNRAGRSRRNNQQQPNLAGRPRRNNQQQPNLAGLPGRNNQQQPDLRVRHEAVQFKLRQIPHFVSSSSACVEIPEAELDDTKCGICVTGAREYKENRRPVARTDCGHFFCIPCIYNWKKRSSNCLYCTQPTLPRRGARGLYLFHVI</sequence>
<accession>A0AAV6U8W3</accession>
<dbReference type="SMART" id="SM00184">
    <property type="entry name" value="RING"/>
    <property type="match status" value="1"/>
</dbReference>
<dbReference type="Gene3D" id="3.30.40.10">
    <property type="entry name" value="Zinc/RING finger domain, C3HC4 (zinc finger)"/>
    <property type="match status" value="1"/>
</dbReference>
<gene>
    <name evidence="7" type="ORF">JTE90_027866</name>
</gene>
<evidence type="ECO:0000256" key="4">
    <source>
        <dbReference type="PROSITE-ProRule" id="PRU00175"/>
    </source>
</evidence>
<organism evidence="7 8">
    <name type="scientific">Oedothorax gibbosus</name>
    <dbReference type="NCBI Taxonomy" id="931172"/>
    <lineage>
        <taxon>Eukaryota</taxon>
        <taxon>Metazoa</taxon>
        <taxon>Ecdysozoa</taxon>
        <taxon>Arthropoda</taxon>
        <taxon>Chelicerata</taxon>
        <taxon>Arachnida</taxon>
        <taxon>Araneae</taxon>
        <taxon>Araneomorphae</taxon>
        <taxon>Entelegynae</taxon>
        <taxon>Araneoidea</taxon>
        <taxon>Linyphiidae</taxon>
        <taxon>Erigoninae</taxon>
        <taxon>Oedothorax</taxon>
    </lineage>
</organism>
<dbReference type="PROSITE" id="PS50089">
    <property type="entry name" value="ZF_RING_2"/>
    <property type="match status" value="1"/>
</dbReference>
<evidence type="ECO:0000313" key="8">
    <source>
        <dbReference type="Proteomes" id="UP000827092"/>
    </source>
</evidence>
<dbReference type="Proteomes" id="UP000827092">
    <property type="component" value="Unassembled WGS sequence"/>
</dbReference>
<proteinExistence type="predicted"/>
<dbReference type="GO" id="GO:0008270">
    <property type="term" value="F:zinc ion binding"/>
    <property type="evidence" value="ECO:0007669"/>
    <property type="project" value="UniProtKB-KW"/>
</dbReference>
<reference evidence="7 8" key="1">
    <citation type="journal article" date="2022" name="Nat. Ecol. Evol.">
        <title>A masculinizing supergene underlies an exaggerated male reproductive morph in a spider.</title>
        <authorList>
            <person name="Hendrickx F."/>
            <person name="De Corte Z."/>
            <person name="Sonet G."/>
            <person name="Van Belleghem S.M."/>
            <person name="Kostlbacher S."/>
            <person name="Vangestel C."/>
        </authorList>
    </citation>
    <scope>NUCLEOTIDE SEQUENCE [LARGE SCALE GENOMIC DNA]</scope>
    <source>
        <strain evidence="7">W744_W776</strain>
    </source>
</reference>
<name>A0AAV6U8W3_9ARAC</name>
<feature type="domain" description="RING-type" evidence="6">
    <location>
        <begin position="107"/>
        <end position="152"/>
    </location>
</feature>
<evidence type="ECO:0000256" key="5">
    <source>
        <dbReference type="SAM" id="MobiDB-lite"/>
    </source>
</evidence>
<dbReference type="InterPro" id="IPR017907">
    <property type="entry name" value="Znf_RING_CS"/>
</dbReference>
<evidence type="ECO:0000256" key="3">
    <source>
        <dbReference type="ARBA" id="ARBA00022833"/>
    </source>
</evidence>
<dbReference type="InterPro" id="IPR001841">
    <property type="entry name" value="Znf_RING"/>
</dbReference>
<comment type="caution">
    <text evidence="7">The sequence shown here is derived from an EMBL/GenBank/DDBJ whole genome shotgun (WGS) entry which is preliminary data.</text>
</comment>
<dbReference type="PROSITE" id="PS00518">
    <property type="entry name" value="ZF_RING_1"/>
    <property type="match status" value="1"/>
</dbReference>
<dbReference type="InterPro" id="IPR013083">
    <property type="entry name" value="Znf_RING/FYVE/PHD"/>
</dbReference>
<evidence type="ECO:0000259" key="6">
    <source>
        <dbReference type="PROSITE" id="PS50089"/>
    </source>
</evidence>
<dbReference type="Pfam" id="PF13639">
    <property type="entry name" value="zf-RING_2"/>
    <property type="match status" value="1"/>
</dbReference>
<keyword evidence="1" id="KW-0479">Metal-binding</keyword>
<dbReference type="AlphaFoldDB" id="A0AAV6U8W3"/>
<evidence type="ECO:0000256" key="2">
    <source>
        <dbReference type="ARBA" id="ARBA00022771"/>
    </source>
</evidence>
<dbReference type="EMBL" id="JAFNEN010000586">
    <property type="protein sequence ID" value="KAG8180086.1"/>
    <property type="molecule type" value="Genomic_DNA"/>
</dbReference>
<keyword evidence="8" id="KW-1185">Reference proteome</keyword>
<keyword evidence="2 4" id="KW-0863">Zinc-finger</keyword>